<accession>A0A812TZB1</accession>
<dbReference type="EMBL" id="CAJNIZ010035147">
    <property type="protein sequence ID" value="CAE7557755.1"/>
    <property type="molecule type" value="Genomic_DNA"/>
</dbReference>
<feature type="transmembrane region" description="Helical" evidence="3">
    <location>
        <begin position="1523"/>
        <end position="1543"/>
    </location>
</feature>
<feature type="transmembrane region" description="Helical" evidence="3">
    <location>
        <begin position="1283"/>
        <end position="1304"/>
    </location>
</feature>
<dbReference type="SUPFAM" id="SSF103473">
    <property type="entry name" value="MFS general substrate transporter"/>
    <property type="match status" value="1"/>
</dbReference>
<sequence>MKHEGSHFHSRKQNALFVFKMQALLLIVRVVVLGAEGVVTIEDNANEAPEFTTDKPSQLWRDVLGLQAEDEKGARGPLGLPRFMRENLEASLSDMNMEETNLMLASFMQLQSLVMAQVSALIQARIRELAAERPNEAEEDQMKEKTRHVCVDILRGYLATRYGTTPACMGERARSLEALIVAFAGPESAEDDITEKVEDVNWARHWWTKLLPAMREEEAIRAERLANGCVEESADTVESSQADKDGDTACKSTEVDQVDELEVLQEDAYQQSLAEAAQLREHEQHFQEDLEADLDRWEKYQECLKAEKAQQWDDWAVSSEMGRADRSPELRLRIMVQHHGTSLQGLREEGEGLSSAGSRDAVAMDLAPQKKKVKVTHMNFVPSDFPDWLLMENDDLKLRVASDGDAGTAAASAEMDMLRGSLENAMTSSENLPACKAQNRALATEIEAREGTSAYGTLEALRFVIPVASLLELVDITALACLAERSSNASNMEDVQIHLVTCRILLPSHDMAMQLHITLLSGQTTSLRLPAEARPRDLRRQASSDLQVGESLEGVGIAALVTASGQLLDEAKQTLVDAGLADGDALSAVVRDARLWSGVLQTVSLAAPWCKNSYEMFAANQAGVLGENRRNASATAPFSEIRRVVPGASDTTGAMALATARATIADLQQRLDEALKARSQLPPAGHLHEGEVASRIEELMRENAQLRRQVASPGASRAAAEQQIQHLQARIQELLRENTALQQRAGGSCAPPLVPVPATPLSPPIATAVPVASAVQVPAPATVQTPDTIALTALQQQVAHLQARVQELLRENLDIQRRSPSPPPASGDAAALAAARRQNEELQARVEELRRENQELQRRSQFPEASSLGDGAALAAARRQNDELQVRMQELLRENLELQRRGTPPPPVGDDQELAAARSENEELQARVQELQRENAELHRRSQAPPPPVPDDFGAFDRVLGAAKRQNEELEVRVQELLRENLQLQRRSPSPPPDERGEAAMQAMRRQNEELQARVQGVLRENLELQRRSPSPPGAPVAPAGDDALAASRRQNEELQVRCLDLIQENDTLRQRLADRAGRSPSPGRSEHSPPHPPRRPAAEALRMELKRRELSLVKLLADLDPQMHGKVSFEAFRLACGRHRLALQAEDFAKLAGVLNLDKRGFFAKEDLLRALRHAEEARGASANAASPVPAAPRGRTKAPDGIAHQGRGRSHEARQLEGAVEAKHRRQLEHLEFGTEGIDWHTLNPPGIMSMFVVPVIGAVSDRHGRLFLLINLVSQDVIALRFLAFACGSFSNAFFPTFHAILGDLGGNRSVSFTVKIIFANAGQLTGWIVGVVVLRQEFVDYNLVWASLLTLFTLGSVVASRIPETRPVGPGHSTSTSSTPNVFAALYFAIHSPFLFRWCIAKFLALFGLSVMSLLKSFVLSAYDWRQGTLEAAMGVFFIISAASTLAGPWFVDRYSVETVVERCTLMGAVSLSMLLFAPVGSFFCACAAFIQAAGACTIAASSTLLAERFTEDQGKAQSVVVAIAGGASNLGSLLYSWLYDAKAEGMAQALPFAVAMAVGWAAYFTLLSALANSPPLPRQSNPEEVCLQPDDAKGVVMGRRHSFDLEEGGLL</sequence>
<keyword evidence="6" id="KW-1185">Reference proteome</keyword>
<feature type="transmembrane region" description="Helical" evidence="3">
    <location>
        <begin position="1316"/>
        <end position="1338"/>
    </location>
</feature>
<comment type="caution">
    <text evidence="5">The sequence shown here is derived from an EMBL/GenBank/DDBJ whole genome shotgun (WGS) entry which is preliminary data.</text>
</comment>
<dbReference type="InterPro" id="IPR011701">
    <property type="entry name" value="MFS"/>
</dbReference>
<dbReference type="PANTHER" id="PTHR45615:SF80">
    <property type="entry name" value="GRIP DOMAIN-CONTAINING PROTEIN"/>
    <property type="match status" value="1"/>
</dbReference>
<evidence type="ECO:0000256" key="4">
    <source>
        <dbReference type="SAM" id="SignalP"/>
    </source>
</evidence>
<reference evidence="5" key="1">
    <citation type="submission" date="2021-02" db="EMBL/GenBank/DDBJ databases">
        <authorList>
            <person name="Dougan E. K."/>
            <person name="Rhodes N."/>
            <person name="Thang M."/>
            <person name="Chan C."/>
        </authorList>
    </citation>
    <scope>NUCLEOTIDE SEQUENCE</scope>
</reference>
<feature type="compositionally biased region" description="Low complexity" evidence="2">
    <location>
        <begin position="1181"/>
        <end position="1194"/>
    </location>
</feature>
<dbReference type="Pfam" id="PF07690">
    <property type="entry name" value="MFS_1"/>
    <property type="match status" value="1"/>
</dbReference>
<evidence type="ECO:0000256" key="3">
    <source>
        <dbReference type="SAM" id="Phobius"/>
    </source>
</evidence>
<name>A0A812TZB1_SYMPI</name>
<feature type="transmembrane region" description="Helical" evidence="3">
    <location>
        <begin position="1345"/>
        <end position="1363"/>
    </location>
</feature>
<feature type="region of interest" description="Disordered" evidence="2">
    <location>
        <begin position="981"/>
        <end position="1006"/>
    </location>
</feature>
<dbReference type="GO" id="GO:0022857">
    <property type="term" value="F:transmembrane transporter activity"/>
    <property type="evidence" value="ECO:0007669"/>
    <property type="project" value="InterPro"/>
</dbReference>
<feature type="transmembrane region" description="Helical" evidence="3">
    <location>
        <begin position="1407"/>
        <end position="1424"/>
    </location>
</feature>
<feature type="region of interest" description="Disordered" evidence="2">
    <location>
        <begin position="850"/>
        <end position="876"/>
    </location>
</feature>
<feature type="transmembrane region" description="Helical" evidence="3">
    <location>
        <begin position="1436"/>
        <end position="1456"/>
    </location>
</feature>
<evidence type="ECO:0000256" key="2">
    <source>
        <dbReference type="SAM" id="MobiDB-lite"/>
    </source>
</evidence>
<evidence type="ECO:0000313" key="5">
    <source>
        <dbReference type="EMBL" id="CAE7557755.1"/>
    </source>
</evidence>
<dbReference type="Proteomes" id="UP000649617">
    <property type="component" value="Unassembled WGS sequence"/>
</dbReference>
<keyword evidence="3" id="KW-1133">Transmembrane helix</keyword>
<feature type="transmembrane region" description="Helical" evidence="3">
    <location>
        <begin position="1555"/>
        <end position="1576"/>
    </location>
</feature>
<feature type="coiled-coil region" evidence="1">
    <location>
        <begin position="657"/>
        <end position="744"/>
    </location>
</feature>
<proteinExistence type="predicted"/>
<keyword evidence="3" id="KW-0472">Membrane</keyword>
<evidence type="ECO:0000256" key="1">
    <source>
        <dbReference type="SAM" id="Coils"/>
    </source>
</evidence>
<evidence type="ECO:0000313" key="6">
    <source>
        <dbReference type="Proteomes" id="UP000649617"/>
    </source>
</evidence>
<dbReference type="Gene3D" id="1.20.1250.20">
    <property type="entry name" value="MFS general substrate transporter like domains"/>
    <property type="match status" value="1"/>
</dbReference>
<feature type="region of interest" description="Disordered" evidence="2">
    <location>
        <begin position="1180"/>
        <end position="1218"/>
    </location>
</feature>
<feature type="region of interest" description="Disordered" evidence="2">
    <location>
        <begin position="1075"/>
        <end position="1097"/>
    </location>
</feature>
<gene>
    <name evidence="5" type="ORF">SPIL2461_LOCUS14868</name>
</gene>
<keyword evidence="3" id="KW-0812">Transmembrane</keyword>
<dbReference type="PANTHER" id="PTHR45615">
    <property type="entry name" value="MYOSIN HEAVY CHAIN, NON-MUSCLE"/>
    <property type="match status" value="1"/>
</dbReference>
<feature type="compositionally biased region" description="Low complexity" evidence="2">
    <location>
        <begin position="865"/>
        <end position="876"/>
    </location>
</feature>
<dbReference type="CDD" id="cd06174">
    <property type="entry name" value="MFS"/>
    <property type="match status" value="1"/>
</dbReference>
<organism evidence="5 6">
    <name type="scientific">Symbiodinium pilosum</name>
    <name type="common">Dinoflagellate</name>
    <dbReference type="NCBI Taxonomy" id="2952"/>
    <lineage>
        <taxon>Eukaryota</taxon>
        <taxon>Sar</taxon>
        <taxon>Alveolata</taxon>
        <taxon>Dinophyceae</taxon>
        <taxon>Suessiales</taxon>
        <taxon>Symbiodiniaceae</taxon>
        <taxon>Symbiodinium</taxon>
    </lineage>
</organism>
<keyword evidence="4" id="KW-0732">Signal</keyword>
<feature type="transmembrane region" description="Helical" evidence="3">
    <location>
        <begin position="1245"/>
        <end position="1262"/>
    </location>
</feature>
<keyword evidence="1" id="KW-0175">Coiled coil</keyword>
<protein>
    <submittedName>
        <fullName evidence="5">Uncharacterized protein</fullName>
    </submittedName>
</protein>
<feature type="signal peptide" evidence="4">
    <location>
        <begin position="1"/>
        <end position="37"/>
    </location>
</feature>
<dbReference type="OrthoDB" id="10586467at2759"/>
<feature type="chain" id="PRO_5032939970" evidence="4">
    <location>
        <begin position="38"/>
        <end position="1616"/>
    </location>
</feature>
<dbReference type="InterPro" id="IPR036259">
    <property type="entry name" value="MFS_trans_sf"/>
</dbReference>